<accession>A0A8S1F2R7</accession>
<dbReference type="Proteomes" id="UP000494206">
    <property type="component" value="Unassembled WGS sequence"/>
</dbReference>
<dbReference type="AlphaFoldDB" id="A0A8S1F2R7"/>
<dbReference type="EMBL" id="CADEPM010000005">
    <property type="protein sequence ID" value="CAB3406231.1"/>
    <property type="molecule type" value="Genomic_DNA"/>
</dbReference>
<organism evidence="1 2">
    <name type="scientific">Caenorhabditis bovis</name>
    <dbReference type="NCBI Taxonomy" id="2654633"/>
    <lineage>
        <taxon>Eukaryota</taxon>
        <taxon>Metazoa</taxon>
        <taxon>Ecdysozoa</taxon>
        <taxon>Nematoda</taxon>
        <taxon>Chromadorea</taxon>
        <taxon>Rhabditida</taxon>
        <taxon>Rhabditina</taxon>
        <taxon>Rhabditomorpha</taxon>
        <taxon>Rhabditoidea</taxon>
        <taxon>Rhabditidae</taxon>
        <taxon>Peloderinae</taxon>
        <taxon>Caenorhabditis</taxon>
    </lineage>
</organism>
<protein>
    <submittedName>
        <fullName evidence="1">Uncharacterized protein</fullName>
    </submittedName>
</protein>
<proteinExistence type="predicted"/>
<keyword evidence="2" id="KW-1185">Reference proteome</keyword>
<name>A0A8S1F2R7_9PELO</name>
<evidence type="ECO:0000313" key="1">
    <source>
        <dbReference type="EMBL" id="CAB3406231.1"/>
    </source>
</evidence>
<sequence length="245" mass="28802">MDFDESIGNELDRLRNNFATDEYLHQLYLLCIEKINAIWLIHSVKLTRLWQNREIRKLENANYANFLEHLEKILIGLHVTSIEAGVRIYQNKKNNEQPAIPWRKFDERLEEIVKIFGGIDHLRMLLDAFQTMPFTSECLTHAFHVFYKAIDIVKEEFDFELECSDDLEEEVSVLCLLNQKNSRLIETIEKANEIIKMVHRVNEILDLYERIVDTVTCPPIQPNSNAFHPIFVNLYFLHNSIVGGV</sequence>
<evidence type="ECO:0000313" key="2">
    <source>
        <dbReference type="Proteomes" id="UP000494206"/>
    </source>
</evidence>
<reference evidence="1 2" key="1">
    <citation type="submission" date="2020-04" db="EMBL/GenBank/DDBJ databases">
        <authorList>
            <person name="Laetsch R D."/>
            <person name="Stevens L."/>
            <person name="Kumar S."/>
            <person name="Blaxter L. M."/>
        </authorList>
    </citation>
    <scope>NUCLEOTIDE SEQUENCE [LARGE SCALE GENOMIC DNA]</scope>
</reference>
<comment type="caution">
    <text evidence="1">The sequence shown here is derived from an EMBL/GenBank/DDBJ whole genome shotgun (WGS) entry which is preliminary data.</text>
</comment>
<gene>
    <name evidence="1" type="ORF">CBOVIS_LOCUS8332</name>
</gene>